<reference evidence="3 4" key="1">
    <citation type="submission" date="2018-08" db="EMBL/GenBank/DDBJ databases">
        <title>The metabolism and importance of syntrophic acetate oxidation coupled to methane or sulfide production in haloalkaline environments.</title>
        <authorList>
            <person name="Timmers P.H.A."/>
            <person name="Vavourakis C.D."/>
            <person name="Sorokin D.Y."/>
            <person name="Sinninghe Damste J.S."/>
            <person name="Muyzer G."/>
            <person name="Stams A.J.M."/>
            <person name="Plugge C.M."/>
        </authorList>
    </citation>
    <scope>NUCLEOTIDE SEQUENCE [LARGE SCALE GENOMIC DNA]</scope>
    <source>
        <strain evidence="3">MSAO_Arc3</strain>
    </source>
</reference>
<dbReference type="InterPro" id="IPR013096">
    <property type="entry name" value="Cupin_2"/>
</dbReference>
<organism evidence="3 4">
    <name type="scientific">Methanosalsum natronophilum</name>
    <dbReference type="NCBI Taxonomy" id="768733"/>
    <lineage>
        <taxon>Archaea</taxon>
        <taxon>Methanobacteriati</taxon>
        <taxon>Methanobacteriota</taxon>
        <taxon>Stenosarchaea group</taxon>
        <taxon>Methanomicrobia</taxon>
        <taxon>Methanosarcinales</taxon>
        <taxon>Methanosarcinaceae</taxon>
        <taxon>Methanosalsum</taxon>
    </lineage>
</organism>
<dbReference type="Gene3D" id="1.10.260.40">
    <property type="entry name" value="lambda repressor-like DNA-binding domains"/>
    <property type="match status" value="1"/>
</dbReference>
<dbReference type="CDD" id="cd02209">
    <property type="entry name" value="cupin_XRE_C"/>
    <property type="match status" value="1"/>
</dbReference>
<dbReference type="InterPro" id="IPR001387">
    <property type="entry name" value="Cro/C1-type_HTH"/>
</dbReference>
<evidence type="ECO:0000313" key="4">
    <source>
        <dbReference type="Proteomes" id="UP000284763"/>
    </source>
</evidence>
<comment type="caution">
    <text evidence="3">The sequence shown here is derived from an EMBL/GenBank/DDBJ whole genome shotgun (WGS) entry which is preliminary data.</text>
</comment>
<dbReference type="Pfam" id="PF13560">
    <property type="entry name" value="HTH_31"/>
    <property type="match status" value="1"/>
</dbReference>
<gene>
    <name evidence="3" type="ORF">D5R95_07985</name>
</gene>
<dbReference type="CDD" id="cd00093">
    <property type="entry name" value="HTH_XRE"/>
    <property type="match status" value="1"/>
</dbReference>
<evidence type="ECO:0000256" key="1">
    <source>
        <dbReference type="ARBA" id="ARBA00023125"/>
    </source>
</evidence>
<protein>
    <submittedName>
        <fullName evidence="3">XRE family transcriptional regulator</fullName>
    </submittedName>
</protein>
<dbReference type="GO" id="GO:0003677">
    <property type="term" value="F:DNA binding"/>
    <property type="evidence" value="ECO:0007669"/>
    <property type="project" value="UniProtKB-KW"/>
</dbReference>
<name>A0A424YRQ3_9EURY</name>
<dbReference type="InterPro" id="IPR050807">
    <property type="entry name" value="TransReg_Diox_bact_type"/>
</dbReference>
<dbReference type="EMBL" id="QZAB01000504">
    <property type="protein sequence ID" value="RQD81599.1"/>
    <property type="molecule type" value="Genomic_DNA"/>
</dbReference>
<dbReference type="GO" id="GO:0003700">
    <property type="term" value="F:DNA-binding transcription factor activity"/>
    <property type="evidence" value="ECO:0007669"/>
    <property type="project" value="TreeGrafter"/>
</dbReference>
<evidence type="ECO:0000313" key="3">
    <source>
        <dbReference type="EMBL" id="RQD81599.1"/>
    </source>
</evidence>
<dbReference type="SMART" id="SM00530">
    <property type="entry name" value="HTH_XRE"/>
    <property type="match status" value="1"/>
</dbReference>
<dbReference type="SUPFAM" id="SSF47413">
    <property type="entry name" value="lambda repressor-like DNA-binding domains"/>
    <property type="match status" value="1"/>
</dbReference>
<proteinExistence type="predicted"/>
<keyword evidence="1" id="KW-0238">DNA-binding</keyword>
<dbReference type="Proteomes" id="UP000284763">
    <property type="component" value="Unassembled WGS sequence"/>
</dbReference>
<dbReference type="Gene3D" id="2.60.120.10">
    <property type="entry name" value="Jelly Rolls"/>
    <property type="match status" value="1"/>
</dbReference>
<dbReference type="AlphaFoldDB" id="A0A424YRQ3"/>
<dbReference type="SUPFAM" id="SSF51182">
    <property type="entry name" value="RmlC-like cupins"/>
    <property type="match status" value="1"/>
</dbReference>
<dbReference type="PANTHER" id="PTHR46797">
    <property type="entry name" value="HTH-TYPE TRANSCRIPTIONAL REGULATOR"/>
    <property type="match status" value="1"/>
</dbReference>
<dbReference type="GO" id="GO:0005829">
    <property type="term" value="C:cytosol"/>
    <property type="evidence" value="ECO:0007669"/>
    <property type="project" value="TreeGrafter"/>
</dbReference>
<dbReference type="PROSITE" id="PS50943">
    <property type="entry name" value="HTH_CROC1"/>
    <property type="match status" value="1"/>
</dbReference>
<dbReference type="InterPro" id="IPR010982">
    <property type="entry name" value="Lambda_DNA-bd_dom_sf"/>
</dbReference>
<dbReference type="Pfam" id="PF07883">
    <property type="entry name" value="Cupin_2"/>
    <property type="match status" value="1"/>
</dbReference>
<accession>A0A424YRQ3</accession>
<dbReference type="PANTHER" id="PTHR46797:SF19">
    <property type="entry name" value="BLL2473 PROTEIN"/>
    <property type="match status" value="1"/>
</dbReference>
<sequence length="192" mass="21662">MEKYNYVGAKVRQLREEREMKIEDLAHSSQCCVELIEQIENGSLIPSLSPLLQISRGLGVRLGTLLDGAEQDGPIITTSESSHNVMRFSGNTSNNNRATLEFYSLAADKKDRHMEPFLIDIKSLNDKNINLSSHEGEEFIFVLEGEIEIVYGKDKFNLKKGDSIYYDSVVPHNLYSTKEDGAKIIAIIYTPF</sequence>
<feature type="domain" description="HTH cro/C1-type" evidence="2">
    <location>
        <begin position="11"/>
        <end position="65"/>
    </location>
</feature>
<dbReference type="InterPro" id="IPR014710">
    <property type="entry name" value="RmlC-like_jellyroll"/>
</dbReference>
<evidence type="ECO:0000259" key="2">
    <source>
        <dbReference type="PROSITE" id="PS50943"/>
    </source>
</evidence>
<dbReference type="InterPro" id="IPR011051">
    <property type="entry name" value="RmlC_Cupin_sf"/>
</dbReference>